<keyword evidence="3" id="KW-1185">Reference proteome</keyword>
<dbReference type="EMBL" id="JRNI01000024">
    <property type="protein sequence ID" value="KGF30456.1"/>
    <property type="molecule type" value="Genomic_DNA"/>
</dbReference>
<feature type="transmembrane region" description="Helical" evidence="1">
    <location>
        <begin position="28"/>
        <end position="46"/>
    </location>
</feature>
<comment type="caution">
    <text evidence="2">The sequence shown here is derived from an EMBL/GenBank/DDBJ whole genome shotgun (WGS) entry which is preliminary data.</text>
</comment>
<proteinExistence type="predicted"/>
<dbReference type="PANTHER" id="PTHR37309">
    <property type="entry name" value="SLR0284 PROTEIN"/>
    <property type="match status" value="1"/>
</dbReference>
<dbReference type="eggNOG" id="COG1950">
    <property type="taxonomic scope" value="Bacteria"/>
</dbReference>
<dbReference type="OrthoDB" id="9797048at2"/>
<protein>
    <submittedName>
        <fullName evidence="2">Membrane protein</fullName>
    </submittedName>
</protein>
<feature type="transmembrane region" description="Helical" evidence="1">
    <location>
        <begin position="53"/>
        <end position="77"/>
    </location>
</feature>
<feature type="transmembrane region" description="Helical" evidence="1">
    <location>
        <begin position="89"/>
        <end position="111"/>
    </location>
</feature>
<keyword evidence="1" id="KW-1133">Transmembrane helix</keyword>
<evidence type="ECO:0000313" key="3">
    <source>
        <dbReference type="Proteomes" id="UP000029629"/>
    </source>
</evidence>
<dbReference type="Proteomes" id="UP000029629">
    <property type="component" value="Unassembled WGS sequence"/>
</dbReference>
<organism evidence="2 3">
    <name type="scientific">Oligella urethralis DNF00040</name>
    <dbReference type="NCBI Taxonomy" id="1401065"/>
    <lineage>
        <taxon>Bacteria</taxon>
        <taxon>Pseudomonadati</taxon>
        <taxon>Pseudomonadota</taxon>
        <taxon>Betaproteobacteria</taxon>
        <taxon>Burkholderiales</taxon>
        <taxon>Alcaligenaceae</taxon>
        <taxon>Oligella</taxon>
    </lineage>
</organism>
<keyword evidence="1" id="KW-0472">Membrane</keyword>
<dbReference type="InterPro" id="IPR007165">
    <property type="entry name" value="Phage_holin_4_2"/>
</dbReference>
<accession>A0A095Z7X4</accession>
<evidence type="ECO:0000256" key="1">
    <source>
        <dbReference type="SAM" id="Phobius"/>
    </source>
</evidence>
<name>A0A095Z7X4_9BURK</name>
<reference evidence="2 3" key="1">
    <citation type="submission" date="2014-07" db="EMBL/GenBank/DDBJ databases">
        <authorList>
            <person name="McCorrison J."/>
            <person name="Sanka R."/>
            <person name="Torralba M."/>
            <person name="Gillis M."/>
            <person name="Haft D.H."/>
            <person name="Methe B."/>
            <person name="Sutton G."/>
            <person name="Nelson K.E."/>
        </authorList>
    </citation>
    <scope>NUCLEOTIDE SEQUENCE [LARGE SCALE GENOMIC DNA]</scope>
    <source>
        <strain evidence="2 3">DNF00040</strain>
    </source>
</reference>
<keyword evidence="1" id="KW-0812">Transmembrane</keyword>
<gene>
    <name evidence="2" type="ORF">HMPREF2130_06440</name>
</gene>
<dbReference type="AlphaFoldDB" id="A0A095Z7X4"/>
<dbReference type="RefSeq" id="WP_036559238.1">
    <property type="nucleotide sequence ID" value="NZ_JRNI01000024.1"/>
</dbReference>
<evidence type="ECO:0000313" key="2">
    <source>
        <dbReference type="EMBL" id="KGF30456.1"/>
    </source>
</evidence>
<sequence>MDFIIVWLLNAFALMAVAFVLKGVHVENYFSAFIAAAVLALLNTLVKPILVILTIPITIVTLGLFLLVINGFLFWLGSKFLKGFEVRGGVAFFLAPILYSIFTSILSYIFMR</sequence>
<dbReference type="PANTHER" id="PTHR37309:SF1">
    <property type="entry name" value="SLR0284 PROTEIN"/>
    <property type="match status" value="1"/>
</dbReference>
<dbReference type="Pfam" id="PF04020">
    <property type="entry name" value="Phage_holin_4_2"/>
    <property type="match status" value="1"/>
</dbReference>